<dbReference type="AlphaFoldDB" id="A0A1D8B4G6"/>
<reference evidence="1 2" key="1">
    <citation type="submission" date="2016-09" db="EMBL/GenBank/DDBJ databases">
        <title>Complete genome sequence of Actinomyces hongkongensis HKU8.</title>
        <authorList>
            <person name="Gao Y.-X."/>
            <person name="Zhou Y.-Y."/>
            <person name="Xie Y."/>
            <person name="Wang M."/>
            <person name="Wang S.-J."/>
            <person name="Shen S.-G."/>
        </authorList>
    </citation>
    <scope>NUCLEOTIDE SEQUENCE [LARGE SCALE GENOMIC DNA]</scope>
    <source>
        <strain evidence="1 2">HKU8</strain>
    </source>
</reference>
<organism evidence="1 2">
    <name type="scientific">Pauljensenia hongkongensis</name>
    <dbReference type="NCBI Taxonomy" id="178339"/>
    <lineage>
        <taxon>Bacteria</taxon>
        <taxon>Bacillati</taxon>
        <taxon>Actinomycetota</taxon>
        <taxon>Actinomycetes</taxon>
        <taxon>Actinomycetales</taxon>
        <taxon>Actinomycetaceae</taxon>
        <taxon>Pauljensenia</taxon>
    </lineage>
</organism>
<protein>
    <submittedName>
        <fullName evidence="1">Uncharacterized protein</fullName>
    </submittedName>
</protein>
<dbReference type="RefSeq" id="WP_009743282.1">
    <property type="nucleotide sequence ID" value="NZ_CP017298.1"/>
</dbReference>
<gene>
    <name evidence="1" type="ORF">BH719_03095</name>
</gene>
<sequence length="187" mass="20529">MANNRSPITEQRRIEHIADALAHEQGEYTRLGEEVGIVGAESSLEREGMVILPGIDGPNEGNHSGDIYAVAYDEDSRPRSLHVVAAKGYSHRLRTRPVDGASATQGSPEYACHLMLTDRCLHAALAKDPVLRRGILDGSVEVITDVYRTPYPYMSSVIHLSAIPVPLDRAYASTLQGLVRQHPDYTE</sequence>
<dbReference type="Proteomes" id="UP000095214">
    <property type="component" value="Chromosome"/>
</dbReference>
<dbReference type="KEGG" id="phon:BH719_03095"/>
<accession>A0A1D8B4G6</accession>
<name>A0A1D8B4G6_9ACTO</name>
<evidence type="ECO:0000313" key="1">
    <source>
        <dbReference type="EMBL" id="AOS47999.1"/>
    </source>
</evidence>
<dbReference type="OrthoDB" id="3252924at2"/>
<keyword evidence="2" id="KW-1185">Reference proteome</keyword>
<dbReference type="EMBL" id="CP017298">
    <property type="protein sequence ID" value="AOS47999.1"/>
    <property type="molecule type" value="Genomic_DNA"/>
</dbReference>
<proteinExistence type="predicted"/>
<evidence type="ECO:0000313" key="2">
    <source>
        <dbReference type="Proteomes" id="UP000095214"/>
    </source>
</evidence>